<keyword evidence="2" id="KW-1185">Reference proteome</keyword>
<dbReference type="OrthoDB" id="8045273at2759"/>
<comment type="caution">
    <text evidence="1">The sequence shown here is derived from an EMBL/GenBank/DDBJ whole genome shotgun (WGS) entry which is preliminary data.</text>
</comment>
<dbReference type="OMA" id="ETIFDWI"/>
<dbReference type="PANTHER" id="PTHR47331">
    <property type="entry name" value="PHD-TYPE DOMAIN-CONTAINING PROTEIN"/>
    <property type="match status" value="1"/>
</dbReference>
<protein>
    <submittedName>
        <fullName evidence="1">Uncharacterized protein</fullName>
    </submittedName>
</protein>
<evidence type="ECO:0000313" key="1">
    <source>
        <dbReference type="EMBL" id="KNC29118.1"/>
    </source>
</evidence>
<dbReference type="PANTHER" id="PTHR47331:SF1">
    <property type="entry name" value="GAG-LIKE PROTEIN"/>
    <property type="match status" value="1"/>
</dbReference>
<dbReference type="Proteomes" id="UP000037069">
    <property type="component" value="Unassembled WGS sequence"/>
</dbReference>
<dbReference type="AlphaFoldDB" id="A0A0L0C9K5"/>
<accession>A0A0L0C9K5</accession>
<gene>
    <name evidence="1" type="ORF">FF38_14503</name>
</gene>
<proteinExistence type="predicted"/>
<reference evidence="1 2" key="1">
    <citation type="journal article" date="2015" name="Nat. Commun.">
        <title>Lucilia cuprina genome unlocks parasitic fly biology to underpin future interventions.</title>
        <authorList>
            <person name="Anstead C.A."/>
            <person name="Korhonen P.K."/>
            <person name="Young N.D."/>
            <person name="Hall R.S."/>
            <person name="Jex A.R."/>
            <person name="Murali S.C."/>
            <person name="Hughes D.S."/>
            <person name="Lee S.F."/>
            <person name="Perry T."/>
            <person name="Stroehlein A.J."/>
            <person name="Ansell B.R."/>
            <person name="Breugelmans B."/>
            <person name="Hofmann A."/>
            <person name="Qu J."/>
            <person name="Dugan S."/>
            <person name="Lee S.L."/>
            <person name="Chao H."/>
            <person name="Dinh H."/>
            <person name="Han Y."/>
            <person name="Doddapaneni H.V."/>
            <person name="Worley K.C."/>
            <person name="Muzny D.M."/>
            <person name="Ioannidis P."/>
            <person name="Waterhouse R.M."/>
            <person name="Zdobnov E.M."/>
            <person name="James P.J."/>
            <person name="Bagnall N.H."/>
            <person name="Kotze A.C."/>
            <person name="Gibbs R.A."/>
            <person name="Richards S."/>
            <person name="Batterham P."/>
            <person name="Gasser R.B."/>
        </authorList>
    </citation>
    <scope>NUCLEOTIDE SEQUENCE [LARGE SCALE GENOMIC DNA]</scope>
    <source>
        <strain evidence="1 2">LS</strain>
        <tissue evidence="1">Full body</tissue>
    </source>
</reference>
<name>A0A0L0C9K5_LUCCU</name>
<sequence>MDYRNRVSTLKKFHYCFNCLNIRHIYGDCSSPNGCSKCKKKHHTLMHREFPTNTNQLQSTNIAGPSGVVQSHHTSVAKKVMLATAWVHIISCGFYYKVRALTDPCSDESFVSQRIQTVLKLPTKPVSAEITGLGGELVSKSSKIANFIIVSLFDHNVSLNIQALVVLRVTGNVPTHSFKPQKNTDLPNLNYADPKFYESSEIDLLLGGDLYPLILRDGVQHGIFESLVAQETIFDWIITGPTPSNDSPRYSITNYMKKVSIDDQLTKFWELEEVSRRKILSEEDKKCEEIHHKKF</sequence>
<dbReference type="EMBL" id="JRES01000691">
    <property type="protein sequence ID" value="KNC29118.1"/>
    <property type="molecule type" value="Genomic_DNA"/>
</dbReference>
<evidence type="ECO:0000313" key="2">
    <source>
        <dbReference type="Proteomes" id="UP000037069"/>
    </source>
</evidence>
<organism evidence="1 2">
    <name type="scientific">Lucilia cuprina</name>
    <name type="common">Green bottle fly</name>
    <name type="synonym">Australian sheep blowfly</name>
    <dbReference type="NCBI Taxonomy" id="7375"/>
    <lineage>
        <taxon>Eukaryota</taxon>
        <taxon>Metazoa</taxon>
        <taxon>Ecdysozoa</taxon>
        <taxon>Arthropoda</taxon>
        <taxon>Hexapoda</taxon>
        <taxon>Insecta</taxon>
        <taxon>Pterygota</taxon>
        <taxon>Neoptera</taxon>
        <taxon>Endopterygota</taxon>
        <taxon>Diptera</taxon>
        <taxon>Brachycera</taxon>
        <taxon>Muscomorpha</taxon>
        <taxon>Oestroidea</taxon>
        <taxon>Calliphoridae</taxon>
        <taxon>Luciliinae</taxon>
        <taxon>Lucilia</taxon>
    </lineage>
</organism>